<dbReference type="GO" id="GO:0000470">
    <property type="term" value="P:maturation of LSU-rRNA"/>
    <property type="evidence" value="ECO:0007669"/>
    <property type="project" value="TreeGrafter"/>
</dbReference>
<dbReference type="Pfam" id="PF04031">
    <property type="entry name" value="Las1"/>
    <property type="match status" value="1"/>
</dbReference>
<comment type="caution">
    <text evidence="1">The sequence shown here is derived from an EMBL/GenBank/DDBJ whole genome shotgun (WGS) entry which is preliminary data.</text>
</comment>
<organism evidence="1 2">
    <name type="scientific">Blepharisma stoltei</name>
    <dbReference type="NCBI Taxonomy" id="1481888"/>
    <lineage>
        <taxon>Eukaryota</taxon>
        <taxon>Sar</taxon>
        <taxon>Alveolata</taxon>
        <taxon>Ciliophora</taxon>
        <taxon>Postciliodesmatophora</taxon>
        <taxon>Heterotrichea</taxon>
        <taxon>Heterotrichida</taxon>
        <taxon>Blepharismidae</taxon>
        <taxon>Blepharisma</taxon>
    </lineage>
</organism>
<dbReference type="PANTHER" id="PTHR15002">
    <property type="entry name" value="RIBOSOMAL BIOGENESIS PROTEIN LAS1L"/>
    <property type="match status" value="1"/>
</dbReference>
<dbReference type="InterPro" id="IPR007174">
    <property type="entry name" value="Las1"/>
</dbReference>
<dbReference type="PANTHER" id="PTHR15002:SF0">
    <property type="entry name" value="RIBOSOMAL BIOGENESIS PROTEIN LAS1L"/>
    <property type="match status" value="1"/>
</dbReference>
<evidence type="ECO:0000313" key="1">
    <source>
        <dbReference type="EMBL" id="CAG9320111.1"/>
    </source>
</evidence>
<dbReference type="GO" id="GO:0004519">
    <property type="term" value="F:endonuclease activity"/>
    <property type="evidence" value="ECO:0007669"/>
    <property type="project" value="InterPro"/>
</dbReference>
<accession>A0AAU9J4A8</accession>
<gene>
    <name evidence="1" type="ORF">BSTOLATCC_MIC25346</name>
</gene>
<evidence type="ECO:0000313" key="2">
    <source>
        <dbReference type="Proteomes" id="UP001162131"/>
    </source>
</evidence>
<dbReference type="GO" id="GO:0090730">
    <property type="term" value="C:Las1 complex"/>
    <property type="evidence" value="ECO:0007669"/>
    <property type="project" value="InterPro"/>
</dbReference>
<sequence>MEAPKKVPWRDWDEWLKAWKFLQEDKEKALEILEIWAIRMPLPVRVDATRSILKVCKELTGTCNFPEILSVTTEVARLSLGMCIARIVNQLCDLNQNAKFAKSVSMASKTMGLPEFLVDLRHDATHGSLPQLYVLARGLDCLYIWLTENYWKKQYENYITKEEKILGLIDKFEKRSRVTDDNYSLAQFAESTFTGDLAQFRGKIAHFVAALRAKMKEEPWAILVLHLQSKIIKFPEAVIQSAFKLLKANELSLGLVKTLVEDIFSLASPIKLSITPWVKHLLLLQNTELTAHEILKFLIEMKAFSEDLTQIMTQISKISRIANPENDSEQKIEALPDVPRWRRLQSWSSRILGANSILEN</sequence>
<name>A0AAU9J4A8_9CILI</name>
<dbReference type="EMBL" id="CAJZBQ010000024">
    <property type="protein sequence ID" value="CAG9320111.1"/>
    <property type="molecule type" value="Genomic_DNA"/>
</dbReference>
<proteinExistence type="predicted"/>
<keyword evidence="2" id="KW-1185">Reference proteome</keyword>
<dbReference type="GO" id="GO:0030687">
    <property type="term" value="C:preribosome, large subunit precursor"/>
    <property type="evidence" value="ECO:0007669"/>
    <property type="project" value="TreeGrafter"/>
</dbReference>
<dbReference type="GO" id="GO:0000460">
    <property type="term" value="P:maturation of 5.8S rRNA"/>
    <property type="evidence" value="ECO:0007669"/>
    <property type="project" value="TreeGrafter"/>
</dbReference>
<dbReference type="Proteomes" id="UP001162131">
    <property type="component" value="Unassembled WGS sequence"/>
</dbReference>
<evidence type="ECO:0008006" key="3">
    <source>
        <dbReference type="Google" id="ProtNLM"/>
    </source>
</evidence>
<reference evidence="1" key="1">
    <citation type="submission" date="2021-09" db="EMBL/GenBank/DDBJ databases">
        <authorList>
            <consortium name="AG Swart"/>
            <person name="Singh M."/>
            <person name="Singh A."/>
            <person name="Seah K."/>
            <person name="Emmerich C."/>
        </authorList>
    </citation>
    <scope>NUCLEOTIDE SEQUENCE</scope>
    <source>
        <strain evidence="1">ATCC30299</strain>
    </source>
</reference>
<dbReference type="AlphaFoldDB" id="A0AAU9J4A8"/>
<protein>
    <recommendedName>
        <fullName evidence="3">Las1-like protein</fullName>
    </recommendedName>
</protein>